<dbReference type="PANTHER" id="PTHR45903:SF2">
    <property type="entry name" value="BNAA07G09700D PROTEIN"/>
    <property type="match status" value="1"/>
</dbReference>
<dbReference type="InterPro" id="IPR051972">
    <property type="entry name" value="Glutamate-rich_WD_repeat"/>
</dbReference>
<reference evidence="2 3" key="1">
    <citation type="submission" date="2020-02" db="EMBL/GenBank/DDBJ databases">
        <authorList>
            <person name="Ma Q."/>
            <person name="Huang Y."/>
            <person name="Song X."/>
            <person name="Pei D."/>
        </authorList>
    </citation>
    <scope>NUCLEOTIDE SEQUENCE [LARGE SCALE GENOMIC DNA]</scope>
    <source>
        <strain evidence="2">Sxm20200214</strain>
        <tissue evidence="2">Leaf</tissue>
    </source>
</reference>
<proteinExistence type="predicted"/>
<protein>
    <submittedName>
        <fullName evidence="2">Uncharacterized protein</fullName>
    </submittedName>
</protein>
<organism evidence="2 3">
    <name type="scientific">Brassica carinata</name>
    <name type="common">Ethiopian mustard</name>
    <name type="synonym">Abyssinian cabbage</name>
    <dbReference type="NCBI Taxonomy" id="52824"/>
    <lineage>
        <taxon>Eukaryota</taxon>
        <taxon>Viridiplantae</taxon>
        <taxon>Streptophyta</taxon>
        <taxon>Embryophyta</taxon>
        <taxon>Tracheophyta</taxon>
        <taxon>Spermatophyta</taxon>
        <taxon>Magnoliopsida</taxon>
        <taxon>eudicotyledons</taxon>
        <taxon>Gunneridae</taxon>
        <taxon>Pentapetalae</taxon>
        <taxon>rosids</taxon>
        <taxon>malvids</taxon>
        <taxon>Brassicales</taxon>
        <taxon>Brassicaceae</taxon>
        <taxon>Brassiceae</taxon>
        <taxon>Brassica</taxon>
    </lineage>
</organism>
<dbReference type="EMBL" id="JAAMPC010000001">
    <property type="protein sequence ID" value="KAG2331392.1"/>
    <property type="molecule type" value="Genomic_DNA"/>
</dbReference>
<dbReference type="OrthoDB" id="10501558at2759"/>
<evidence type="ECO:0000313" key="3">
    <source>
        <dbReference type="Proteomes" id="UP000886595"/>
    </source>
</evidence>
<dbReference type="GO" id="GO:0005730">
    <property type="term" value="C:nucleolus"/>
    <property type="evidence" value="ECO:0007669"/>
    <property type="project" value="TreeGrafter"/>
</dbReference>
<dbReference type="GO" id="GO:0042254">
    <property type="term" value="P:ribosome biogenesis"/>
    <property type="evidence" value="ECO:0007669"/>
    <property type="project" value="TreeGrafter"/>
</dbReference>
<sequence>MTDARAVRSSPRALRTGFELSCGRYEDMRRKRAVESIRGNIKTLHLRDIQERGSENTFVGKFKKEGRQDVTIVQVVCNKFNCITIVKGDELFASSGGNQLTVWDLSLEKDEEEEAEFKAYTKEQLNMLKRIKTCLFSFFSFTRDKDLKELHWHNQIPGMIISTAFLMVSTVLMPYNM</sequence>
<accession>A0A8X8BEZ9</accession>
<name>A0A8X8BEZ9_BRACI</name>
<dbReference type="AlphaFoldDB" id="A0A8X8BEZ9"/>
<keyword evidence="1" id="KW-0472">Membrane</keyword>
<evidence type="ECO:0000313" key="2">
    <source>
        <dbReference type="EMBL" id="KAG2331392.1"/>
    </source>
</evidence>
<keyword evidence="3" id="KW-1185">Reference proteome</keyword>
<evidence type="ECO:0000256" key="1">
    <source>
        <dbReference type="SAM" id="Phobius"/>
    </source>
</evidence>
<comment type="caution">
    <text evidence="2">The sequence shown here is derived from an EMBL/GenBank/DDBJ whole genome shotgun (WGS) entry which is preliminary data.</text>
</comment>
<gene>
    <name evidence="2" type="ORF">Bca52824_002572</name>
</gene>
<dbReference type="PANTHER" id="PTHR45903">
    <property type="entry name" value="GLUTAMATE-RICH WD REPEAT-CONTAINING PROTEIN 1"/>
    <property type="match status" value="1"/>
</dbReference>
<dbReference type="Proteomes" id="UP000886595">
    <property type="component" value="Unassembled WGS sequence"/>
</dbReference>
<keyword evidence="1" id="KW-1133">Transmembrane helix</keyword>
<keyword evidence="1" id="KW-0812">Transmembrane</keyword>
<feature type="transmembrane region" description="Helical" evidence="1">
    <location>
        <begin position="156"/>
        <end position="175"/>
    </location>
</feature>